<dbReference type="AlphaFoldDB" id="A0A401IEY9"/>
<comment type="caution">
    <text evidence="7">Lacks conserved residue(s) required for the propagation of feature annotation.</text>
</comment>
<comment type="catalytic activity">
    <reaction evidence="1">
        <text>ATP + protein L-histidine = ADP + protein N-phospho-L-histidine.</text>
        <dbReference type="EC" id="2.7.13.3"/>
    </reaction>
</comment>
<dbReference type="Gene3D" id="3.40.50.2300">
    <property type="match status" value="1"/>
</dbReference>
<dbReference type="PRINTS" id="PR00344">
    <property type="entry name" value="BCTRLSENSOR"/>
</dbReference>
<dbReference type="Gene3D" id="3.30.565.10">
    <property type="entry name" value="Histidine kinase-like ATPase, C-terminal domain"/>
    <property type="match status" value="1"/>
</dbReference>
<dbReference type="Pfam" id="PF00512">
    <property type="entry name" value="HisKA"/>
    <property type="match status" value="1"/>
</dbReference>
<dbReference type="GO" id="GO:0009927">
    <property type="term" value="F:histidine phosphotransfer kinase activity"/>
    <property type="evidence" value="ECO:0007669"/>
    <property type="project" value="TreeGrafter"/>
</dbReference>
<protein>
    <recommendedName>
        <fullName evidence="2">histidine kinase</fullName>
        <ecNumber evidence="2">2.7.13.3</ecNumber>
    </recommendedName>
</protein>
<evidence type="ECO:0000259" key="8">
    <source>
        <dbReference type="PROSITE" id="PS50109"/>
    </source>
</evidence>
<evidence type="ECO:0000313" key="10">
    <source>
        <dbReference type="EMBL" id="GBF79833.1"/>
    </source>
</evidence>
<evidence type="ECO:0000256" key="3">
    <source>
        <dbReference type="ARBA" id="ARBA00022553"/>
    </source>
</evidence>
<dbReference type="SMART" id="SM00387">
    <property type="entry name" value="HATPase_c"/>
    <property type="match status" value="1"/>
</dbReference>
<dbReference type="InterPro" id="IPR036890">
    <property type="entry name" value="HATPase_C_sf"/>
</dbReference>
<dbReference type="SUPFAM" id="SSF52172">
    <property type="entry name" value="CheY-like"/>
    <property type="match status" value="1"/>
</dbReference>
<dbReference type="PROSITE" id="PS50109">
    <property type="entry name" value="HIS_KIN"/>
    <property type="match status" value="1"/>
</dbReference>
<feature type="domain" description="Response regulatory" evidence="9">
    <location>
        <begin position="513"/>
        <end position="626"/>
    </location>
</feature>
<evidence type="ECO:0000256" key="4">
    <source>
        <dbReference type="ARBA" id="ARBA00022679"/>
    </source>
</evidence>
<dbReference type="Pfam" id="PF02518">
    <property type="entry name" value="HATPase_c"/>
    <property type="match status" value="1"/>
</dbReference>
<dbReference type="SMART" id="SM00388">
    <property type="entry name" value="HisKA"/>
    <property type="match status" value="1"/>
</dbReference>
<accession>A0A401IEY9</accession>
<evidence type="ECO:0000256" key="5">
    <source>
        <dbReference type="ARBA" id="ARBA00022777"/>
    </source>
</evidence>
<dbReference type="InterPro" id="IPR005467">
    <property type="entry name" value="His_kinase_dom"/>
</dbReference>
<dbReference type="SUPFAM" id="SSF55874">
    <property type="entry name" value="ATPase domain of HSP90 chaperone/DNA topoisomerase II/histidine kinase"/>
    <property type="match status" value="1"/>
</dbReference>
<comment type="caution">
    <text evidence="10">The sequence shown here is derived from an EMBL/GenBank/DDBJ whole genome shotgun (WGS) entry which is preliminary data.</text>
</comment>
<dbReference type="InterPro" id="IPR003661">
    <property type="entry name" value="HisK_dim/P_dom"/>
</dbReference>
<evidence type="ECO:0000256" key="7">
    <source>
        <dbReference type="PROSITE-ProRule" id="PRU00169"/>
    </source>
</evidence>
<dbReference type="EMBL" id="BDQK01000005">
    <property type="protein sequence ID" value="GBF79833.1"/>
    <property type="molecule type" value="Genomic_DNA"/>
</dbReference>
<dbReference type="CDD" id="cd16922">
    <property type="entry name" value="HATPase_EvgS-ArcB-TorS-like"/>
    <property type="match status" value="1"/>
</dbReference>
<dbReference type="GO" id="GO:0005886">
    <property type="term" value="C:plasma membrane"/>
    <property type="evidence" value="ECO:0007669"/>
    <property type="project" value="TreeGrafter"/>
</dbReference>
<dbReference type="CDD" id="cd00082">
    <property type="entry name" value="HisKA"/>
    <property type="match status" value="1"/>
</dbReference>
<dbReference type="EC" id="2.7.13.3" evidence="2"/>
<dbReference type="Gene3D" id="1.10.287.130">
    <property type="match status" value="1"/>
</dbReference>
<dbReference type="SUPFAM" id="SSF47384">
    <property type="entry name" value="Homodimeric domain of signal transducing histidine kinase"/>
    <property type="match status" value="1"/>
</dbReference>
<dbReference type="InterPro" id="IPR011006">
    <property type="entry name" value="CheY-like_superfamily"/>
</dbReference>
<evidence type="ECO:0000259" key="9">
    <source>
        <dbReference type="PROSITE" id="PS50110"/>
    </source>
</evidence>
<keyword evidence="3" id="KW-0597">Phosphoprotein</keyword>
<dbReference type="InterPro" id="IPR004358">
    <property type="entry name" value="Sig_transdc_His_kin-like_C"/>
</dbReference>
<name>A0A401IEY9_APHSA</name>
<dbReference type="PANTHER" id="PTHR43047">
    <property type="entry name" value="TWO-COMPONENT HISTIDINE PROTEIN KINASE"/>
    <property type="match status" value="1"/>
</dbReference>
<feature type="domain" description="Histidine kinase" evidence="8">
    <location>
        <begin position="275"/>
        <end position="497"/>
    </location>
</feature>
<keyword evidence="11" id="KW-1185">Reference proteome</keyword>
<evidence type="ECO:0000256" key="1">
    <source>
        <dbReference type="ARBA" id="ARBA00000085"/>
    </source>
</evidence>
<keyword evidence="5 10" id="KW-0418">Kinase</keyword>
<evidence type="ECO:0000256" key="2">
    <source>
        <dbReference type="ARBA" id="ARBA00012438"/>
    </source>
</evidence>
<reference evidence="11" key="1">
    <citation type="submission" date="2017-05" db="EMBL/GenBank/DDBJ databases">
        <title>Physiological properties and genetic analysis related to exopolysaccharide production of fresh-water unicellular cyanobacterium Aphanothece sacrum, Suizenji Nori, that has been cultured as a food source in Japan.</title>
        <authorList>
            <person name="Kanesaki Y."/>
            <person name="Yoshikawa S."/>
            <person name="Ohki K."/>
        </authorList>
    </citation>
    <scope>NUCLEOTIDE SEQUENCE [LARGE SCALE GENOMIC DNA]</scope>
    <source>
        <strain evidence="11">FPU1</strain>
    </source>
</reference>
<proteinExistence type="predicted"/>
<dbReference type="InterPro" id="IPR036097">
    <property type="entry name" value="HisK_dim/P_sf"/>
</dbReference>
<keyword evidence="4" id="KW-0808">Transferase</keyword>
<evidence type="ECO:0000256" key="6">
    <source>
        <dbReference type="ARBA" id="ARBA00023012"/>
    </source>
</evidence>
<keyword evidence="6" id="KW-0902">Two-component regulatory system</keyword>
<organism evidence="10 11">
    <name type="scientific">Aphanothece sacrum FPU1</name>
    <dbReference type="NCBI Taxonomy" id="1920663"/>
    <lineage>
        <taxon>Bacteria</taxon>
        <taxon>Bacillati</taxon>
        <taxon>Cyanobacteriota</taxon>
        <taxon>Cyanophyceae</taxon>
        <taxon>Oscillatoriophycideae</taxon>
        <taxon>Chroococcales</taxon>
        <taxon>Aphanothecaceae</taxon>
        <taxon>Aphanothece</taxon>
    </lineage>
</organism>
<dbReference type="PROSITE" id="PS50110">
    <property type="entry name" value="RESPONSE_REGULATORY"/>
    <property type="match status" value="1"/>
</dbReference>
<dbReference type="InterPro" id="IPR003594">
    <property type="entry name" value="HATPase_dom"/>
</dbReference>
<dbReference type="GO" id="GO:0000155">
    <property type="term" value="F:phosphorelay sensor kinase activity"/>
    <property type="evidence" value="ECO:0007669"/>
    <property type="project" value="InterPro"/>
</dbReference>
<evidence type="ECO:0000313" key="11">
    <source>
        <dbReference type="Proteomes" id="UP000287247"/>
    </source>
</evidence>
<dbReference type="Proteomes" id="UP000287247">
    <property type="component" value="Unassembled WGS sequence"/>
</dbReference>
<gene>
    <name evidence="10" type="ORF">AsFPU1_1233</name>
</gene>
<sequence length="769" mass="86748">MESFDSLGSSHWEALIRPLVLIPADLTVTDFLPYLQEKNYQPQVPQPPYGLIDESGKFLGLLNTWEMLQTLLNQEIIFSQQPSFETSEPLLRELLEDLPLPMMLQTQQGETFIQNRTWREQIGEFVPPDNASACSLPLPVEKKVSLNSSSFALSETIGYSNPQEWNNSSSLAANLSYSQWLKSIPKRQNQSGRDSPFHSLHPLISSTTPSLGQIPQNERVWQFVKCFLKSKYISPPIALILATDVSQQQQLCQELVAKNADLVQLNRLKDEFLACISHELKSPLTAVVGLSSLLQEQKVGTLNSRQVHYAELIYRSGRQLMTLVNDLLDLTRLETGQLRLTFVPLSIKSICEQAYYSIREKYQGKTDHPLSFSLEIEPGLDRLVADELRLHQMLVHLLDNAMKFTQGGGKFGLQVNRWENWIAFTIWDTGIGIPEESQHLIFQKFQQLENPLTRKFEGTGLGLVLSQRLARAHGGEISFTSKVDQGSQFTVLLPPSAPGEENSLSPSHYPNPLILIVEAIPKYIEDLMDKLTKLHYRVVIARTGTEAVEKARQLQPFAVFLNPLLPLLSGWDVLTLLKSDPQTQRIKVFVCTIQPNEPLSQMNRADGFLSVPADLSALQTLLGCEKPTPTVTTRPLTILRLYPNFTTVKGFSTESSPRLNLALLDQLSQFNHRILEADDLEQAQMLAYVWNIDVIVVDGRFLDDPLTYLRSLSEYLELAELPLVTLDIKTTQAANQISKLSVFPCLIPEDEQHDQQLWQVIQIATSSQS</sequence>
<dbReference type="PANTHER" id="PTHR43047:SF63">
    <property type="entry name" value="HISTIDINE KINASE"/>
    <property type="match status" value="1"/>
</dbReference>
<dbReference type="InterPro" id="IPR001789">
    <property type="entry name" value="Sig_transdc_resp-reg_receiver"/>
</dbReference>